<dbReference type="AlphaFoldDB" id="A0AAV4M3Q9"/>
<keyword evidence="2" id="KW-1185">Reference proteome</keyword>
<dbReference type="Proteomes" id="UP001054837">
    <property type="component" value="Unassembled WGS sequence"/>
</dbReference>
<evidence type="ECO:0000313" key="1">
    <source>
        <dbReference type="EMBL" id="GIX66850.1"/>
    </source>
</evidence>
<name>A0AAV4M3Q9_9ARAC</name>
<reference evidence="1 2" key="1">
    <citation type="submission" date="2021-06" db="EMBL/GenBank/DDBJ databases">
        <title>Caerostris darwini draft genome.</title>
        <authorList>
            <person name="Kono N."/>
            <person name="Arakawa K."/>
        </authorList>
    </citation>
    <scope>NUCLEOTIDE SEQUENCE [LARGE SCALE GENOMIC DNA]</scope>
</reference>
<accession>A0AAV4M3Q9</accession>
<evidence type="ECO:0000313" key="2">
    <source>
        <dbReference type="Proteomes" id="UP001054837"/>
    </source>
</evidence>
<organism evidence="1 2">
    <name type="scientific">Caerostris darwini</name>
    <dbReference type="NCBI Taxonomy" id="1538125"/>
    <lineage>
        <taxon>Eukaryota</taxon>
        <taxon>Metazoa</taxon>
        <taxon>Ecdysozoa</taxon>
        <taxon>Arthropoda</taxon>
        <taxon>Chelicerata</taxon>
        <taxon>Arachnida</taxon>
        <taxon>Araneae</taxon>
        <taxon>Araneomorphae</taxon>
        <taxon>Entelegynae</taxon>
        <taxon>Araneoidea</taxon>
        <taxon>Araneidae</taxon>
        <taxon>Caerostris</taxon>
    </lineage>
</organism>
<gene>
    <name evidence="1" type="ORF">CDAR_546521</name>
</gene>
<proteinExistence type="predicted"/>
<comment type="caution">
    <text evidence="1">The sequence shown here is derived from an EMBL/GenBank/DDBJ whole genome shotgun (WGS) entry which is preliminary data.</text>
</comment>
<sequence length="108" mass="12238">MSEAKITVATISRKIRSPLQNSVCGNHNLCSNNLEIVLYWTNKLEKTWSNHVLNIHIRIQRFTAGFSLHYKIVFIGTTILLKQPRSRVVMGKQTEKDLVKSVCGGLSN</sequence>
<dbReference type="EMBL" id="BPLQ01000026">
    <property type="protein sequence ID" value="GIX66850.1"/>
    <property type="molecule type" value="Genomic_DNA"/>
</dbReference>
<protein>
    <submittedName>
        <fullName evidence="1">Uncharacterized protein</fullName>
    </submittedName>
</protein>